<dbReference type="AlphaFoldDB" id="A0A5J4J0J8"/>
<dbReference type="GO" id="GO:0009446">
    <property type="term" value="P:putrescine biosynthetic process"/>
    <property type="evidence" value="ECO:0007669"/>
    <property type="project" value="InterPro"/>
</dbReference>
<dbReference type="GO" id="GO:0047632">
    <property type="term" value="F:agmatine deiminase activity"/>
    <property type="evidence" value="ECO:0007669"/>
    <property type="project" value="TreeGrafter"/>
</dbReference>
<name>A0A5J4J0J8_9FLAO</name>
<dbReference type="Proteomes" id="UP000326509">
    <property type="component" value="Unassembled WGS sequence"/>
</dbReference>
<dbReference type="PANTHER" id="PTHR31377">
    <property type="entry name" value="AGMATINE DEIMINASE-RELATED"/>
    <property type="match status" value="1"/>
</dbReference>
<dbReference type="PANTHER" id="PTHR31377:SF0">
    <property type="entry name" value="AGMATINE DEIMINASE-RELATED"/>
    <property type="match status" value="1"/>
</dbReference>
<proteinExistence type="predicted"/>
<gene>
    <name evidence="3" type="ORF">ULMA_24600</name>
</gene>
<organism evidence="3 4">
    <name type="scientific">Patiriisocius marinus</name>
    <dbReference type="NCBI Taxonomy" id="1397112"/>
    <lineage>
        <taxon>Bacteria</taxon>
        <taxon>Pseudomonadati</taxon>
        <taxon>Bacteroidota</taxon>
        <taxon>Flavobacteriia</taxon>
        <taxon>Flavobacteriales</taxon>
        <taxon>Flavobacteriaceae</taxon>
        <taxon>Patiriisocius</taxon>
    </lineage>
</organism>
<keyword evidence="1" id="KW-0732">Signal</keyword>
<accession>A0A5J4J0J8</accession>
<dbReference type="InterPro" id="IPR026444">
    <property type="entry name" value="Secre_tail"/>
</dbReference>
<evidence type="ECO:0000256" key="1">
    <source>
        <dbReference type="ARBA" id="ARBA00022729"/>
    </source>
</evidence>
<evidence type="ECO:0000313" key="3">
    <source>
        <dbReference type="EMBL" id="GER60352.1"/>
    </source>
</evidence>
<evidence type="ECO:0000313" key="4">
    <source>
        <dbReference type="Proteomes" id="UP000326509"/>
    </source>
</evidence>
<dbReference type="InterPro" id="IPR007466">
    <property type="entry name" value="Peptidyl-Arg-deiminase_porph"/>
</dbReference>
<keyword evidence="2" id="KW-0378">Hydrolase</keyword>
<comment type="caution">
    <text evidence="3">The sequence shown here is derived from an EMBL/GenBank/DDBJ whole genome shotgun (WGS) entry which is preliminary data.</text>
</comment>
<dbReference type="Gene3D" id="3.75.10.10">
    <property type="entry name" value="L-arginine/glycine Amidinotransferase, Chain A"/>
    <property type="match status" value="1"/>
</dbReference>
<sequence>MVLFFGISNAQEPLPNYLTDDESQLLSQFQFSSTRMTPPPSVPVRAAAEWEEIEYLVITWQNNFQGILGQIVAAGVEECKVIITTQNETQVTNYLNSQGISLTNVIFMDSDWDSIWMRDYAGNTVYENEVGDRALVDWIYNRPRPNDNNVPTAHSSLTGVPLYITDTAPNDLVNTGGNYMSDGLGNAFASELILEENEPGNPYGVTAKTEAQIDQIMEDYMGITNYIKMTALPFDVINHIDMHMKLLDEETLLVSRYPDGVADGPQIEENIDYVLSNFLSPFGTPYKVEWMDAPPSTSGLYPDEGGYYRTFTNAVFVNKTIIIPTYRAEVDDPAIAQWQEMMPGYNIVGIDVDNNGENLISQLGAIHCITHSIGVSDPLWIVHQPIDESEENTTVTIEASVKHRSGINQAKVYYREVGATTYAEVNMSTVADDIWTADIPVATNNVEYYIWGEANSGKSLARPIVAPEGYWEIQVGELGTNDNDFSIAIAGPYPNPTIGDVQFKLNNIVGTVSVKIRNILGQELYATTIPQGNGTVTLQLQDSWKGTLFATFEGAFGTTTKKIVKL</sequence>
<dbReference type="Pfam" id="PF04371">
    <property type="entry name" value="PAD_porph"/>
    <property type="match status" value="1"/>
</dbReference>
<dbReference type="NCBIfam" id="TIGR04183">
    <property type="entry name" value="Por_Secre_tail"/>
    <property type="match status" value="1"/>
</dbReference>
<evidence type="ECO:0000256" key="2">
    <source>
        <dbReference type="ARBA" id="ARBA00022801"/>
    </source>
</evidence>
<protein>
    <submittedName>
        <fullName evidence="3">Peptidyl-arginine deiminase</fullName>
    </submittedName>
</protein>
<keyword evidence="4" id="KW-1185">Reference proteome</keyword>
<dbReference type="SUPFAM" id="SSF55909">
    <property type="entry name" value="Pentein"/>
    <property type="match status" value="1"/>
</dbReference>
<dbReference type="GO" id="GO:0004668">
    <property type="term" value="F:protein-arginine deiminase activity"/>
    <property type="evidence" value="ECO:0007669"/>
    <property type="project" value="InterPro"/>
</dbReference>
<dbReference type="EMBL" id="BKCG01000007">
    <property type="protein sequence ID" value="GER60352.1"/>
    <property type="molecule type" value="Genomic_DNA"/>
</dbReference>
<reference evidence="3 4" key="1">
    <citation type="submission" date="2019-08" db="EMBL/GenBank/DDBJ databases">
        <title>Draft genome sequence of Ulvibacter marinus type strain NBRC 109484.</title>
        <authorList>
            <person name="Kawano K."/>
            <person name="Ushijima N."/>
            <person name="Kihara M."/>
            <person name="Itoh H."/>
        </authorList>
    </citation>
    <scope>NUCLEOTIDE SEQUENCE [LARGE SCALE GENOMIC DNA]</scope>
    <source>
        <strain evidence="3 4">NBRC 109484</strain>
    </source>
</reference>